<reference evidence="2" key="1">
    <citation type="submission" date="2025-08" db="UniProtKB">
        <authorList>
            <consortium name="Ensembl"/>
        </authorList>
    </citation>
    <scope>IDENTIFICATION</scope>
</reference>
<dbReference type="InterPro" id="IPR004143">
    <property type="entry name" value="BPL_LPL_catalytic"/>
</dbReference>
<dbReference type="AlphaFoldDB" id="A0A8C4R850"/>
<reference evidence="2" key="2">
    <citation type="submission" date="2025-09" db="UniProtKB">
        <authorList>
            <consortium name="Ensembl"/>
        </authorList>
    </citation>
    <scope>IDENTIFICATION</scope>
</reference>
<organism evidence="2 3">
    <name type="scientific">Eptatretus burgeri</name>
    <name type="common">Inshore hagfish</name>
    <dbReference type="NCBI Taxonomy" id="7764"/>
    <lineage>
        <taxon>Eukaryota</taxon>
        <taxon>Metazoa</taxon>
        <taxon>Chordata</taxon>
        <taxon>Craniata</taxon>
        <taxon>Vertebrata</taxon>
        <taxon>Cyclostomata</taxon>
        <taxon>Myxini</taxon>
        <taxon>Myxiniformes</taxon>
        <taxon>Myxinidae</taxon>
        <taxon>Eptatretinae</taxon>
        <taxon>Eptatretus</taxon>
    </lineage>
</organism>
<dbReference type="InterPro" id="IPR045864">
    <property type="entry name" value="aa-tRNA-synth_II/BPL/LPL"/>
</dbReference>
<dbReference type="Ensembl" id="ENSEBUT00000026329.1">
    <property type="protein sequence ID" value="ENSEBUP00000025752.1"/>
    <property type="gene ID" value="ENSEBUG00000015867.1"/>
</dbReference>
<dbReference type="PROSITE" id="PS51733">
    <property type="entry name" value="BPL_LPL_CATALYTIC"/>
    <property type="match status" value="1"/>
</dbReference>
<dbReference type="GO" id="GO:0033819">
    <property type="term" value="F:lipoyl(octanoyl) transferase activity"/>
    <property type="evidence" value="ECO:0007669"/>
    <property type="project" value="TreeGrafter"/>
</dbReference>
<dbReference type="Proteomes" id="UP000694388">
    <property type="component" value="Unplaced"/>
</dbReference>
<feature type="domain" description="BPL/LPL catalytic" evidence="1">
    <location>
        <begin position="48"/>
        <end position="220"/>
    </location>
</feature>
<accession>A0A8C4R850</accession>
<dbReference type="PANTHER" id="PTHR10993">
    <property type="entry name" value="OCTANOYLTRANSFERASE"/>
    <property type="match status" value="1"/>
</dbReference>
<sequence length="220" mass="24568">MPRGVVPPLYVLRLGRVPYAQAMAVQNQLVRSHRHHKDRMDPPWKEGSQAPDVLVLCEHDPVYTVGLQQALYPSDEEARLRKLGADFQRTDRGGLITFFGPGLLMAYPVINLARRRCSLRLHVDQLRAAATTACRALGVEKAEPRGPPETGVWMGNNKLCAIGGPCIGTFSRHGLERVKPFSQNYWSFLMFMTFCIQPHSKTQCAFNLSPPTPPPLPPSK</sequence>
<dbReference type="PANTHER" id="PTHR10993:SF7">
    <property type="entry name" value="LIPOYLTRANSFERASE 2, MITOCHONDRIAL-RELATED"/>
    <property type="match status" value="1"/>
</dbReference>
<dbReference type="Gene3D" id="3.30.930.10">
    <property type="entry name" value="Bira Bifunctional Protein, Domain 2"/>
    <property type="match status" value="1"/>
</dbReference>
<evidence type="ECO:0000313" key="3">
    <source>
        <dbReference type="Proteomes" id="UP000694388"/>
    </source>
</evidence>
<dbReference type="SUPFAM" id="SSF55681">
    <property type="entry name" value="Class II aaRS and biotin synthetases"/>
    <property type="match status" value="1"/>
</dbReference>
<evidence type="ECO:0000259" key="1">
    <source>
        <dbReference type="PROSITE" id="PS51733"/>
    </source>
</evidence>
<evidence type="ECO:0000313" key="2">
    <source>
        <dbReference type="Ensembl" id="ENSEBUP00000025752.1"/>
    </source>
</evidence>
<name>A0A8C4R850_EPTBU</name>
<dbReference type="GeneTree" id="ENSGT00390000006450"/>
<protein>
    <submittedName>
        <fullName evidence="2">Lipoyl(octanoyl) transferase 2</fullName>
    </submittedName>
</protein>
<dbReference type="GO" id="GO:0009249">
    <property type="term" value="P:protein lipoylation"/>
    <property type="evidence" value="ECO:0007669"/>
    <property type="project" value="TreeGrafter"/>
</dbReference>
<proteinExistence type="predicted"/>
<dbReference type="Pfam" id="PF21948">
    <property type="entry name" value="LplA-B_cat"/>
    <property type="match status" value="1"/>
</dbReference>
<keyword evidence="3" id="KW-1185">Reference proteome</keyword>